<reference evidence="1" key="1">
    <citation type="journal article" date="2014" name="Int. J. Syst. Evol. Microbiol.">
        <title>Complete genome sequence of Corynebacterium casei LMG S-19264T (=DSM 44701T), isolated from a smear-ripened cheese.</title>
        <authorList>
            <consortium name="US DOE Joint Genome Institute (JGI-PGF)"/>
            <person name="Walter F."/>
            <person name="Albersmeier A."/>
            <person name="Kalinowski J."/>
            <person name="Ruckert C."/>
        </authorList>
    </citation>
    <scope>NUCLEOTIDE SEQUENCE</scope>
    <source>
        <strain evidence="1">VKM B-2555</strain>
    </source>
</reference>
<accession>A0A9W6JJT0</accession>
<protein>
    <recommendedName>
        <fullName evidence="3">Lipopolysaccharide export system protein LptC</fullName>
    </recommendedName>
</protein>
<evidence type="ECO:0008006" key="3">
    <source>
        <dbReference type="Google" id="ProtNLM"/>
    </source>
</evidence>
<name>A0A9W6JJT0_9HYPH</name>
<evidence type="ECO:0000313" key="1">
    <source>
        <dbReference type="EMBL" id="GLK77014.1"/>
    </source>
</evidence>
<dbReference type="AlphaFoldDB" id="A0A9W6JJT0"/>
<dbReference type="GO" id="GO:0005886">
    <property type="term" value="C:plasma membrane"/>
    <property type="evidence" value="ECO:0007669"/>
    <property type="project" value="InterPro"/>
</dbReference>
<comment type="caution">
    <text evidence="1">The sequence shown here is derived from an EMBL/GenBank/DDBJ whole genome shotgun (WGS) entry which is preliminary data.</text>
</comment>
<dbReference type="Proteomes" id="UP001143364">
    <property type="component" value="Unassembled WGS sequence"/>
</dbReference>
<dbReference type="RefSeq" id="WP_271204855.1">
    <property type="nucleotide sequence ID" value="NZ_BSFK01000010.1"/>
</dbReference>
<dbReference type="GO" id="GO:0015221">
    <property type="term" value="F:lipopolysaccharide transmembrane transporter activity"/>
    <property type="evidence" value="ECO:0007669"/>
    <property type="project" value="InterPro"/>
</dbReference>
<gene>
    <name evidence="1" type="ORF">GCM10008171_22680</name>
</gene>
<proteinExistence type="predicted"/>
<dbReference type="InterPro" id="IPR026265">
    <property type="entry name" value="LptC"/>
</dbReference>
<dbReference type="Gene3D" id="2.60.450.10">
    <property type="entry name" value="Lipopolysaccharide (LPS) transport protein A like domain"/>
    <property type="match status" value="1"/>
</dbReference>
<dbReference type="Pfam" id="PF06835">
    <property type="entry name" value="LptC"/>
    <property type="match status" value="1"/>
</dbReference>
<organism evidence="1 2">
    <name type="scientific">Methylopila jiangsuensis</name>
    <dbReference type="NCBI Taxonomy" id="586230"/>
    <lineage>
        <taxon>Bacteria</taxon>
        <taxon>Pseudomonadati</taxon>
        <taxon>Pseudomonadota</taxon>
        <taxon>Alphaproteobacteria</taxon>
        <taxon>Hyphomicrobiales</taxon>
        <taxon>Methylopilaceae</taxon>
        <taxon>Methylopila</taxon>
    </lineage>
</organism>
<evidence type="ECO:0000313" key="2">
    <source>
        <dbReference type="Proteomes" id="UP001143364"/>
    </source>
</evidence>
<dbReference type="NCBIfam" id="TIGR04409">
    <property type="entry name" value="LptC_YrbK"/>
    <property type="match status" value="1"/>
</dbReference>
<dbReference type="InterPro" id="IPR010664">
    <property type="entry name" value="LipoPS_assembly_LptC-rel"/>
</dbReference>
<reference evidence="1" key="2">
    <citation type="submission" date="2023-01" db="EMBL/GenBank/DDBJ databases">
        <authorList>
            <person name="Sun Q."/>
            <person name="Evtushenko L."/>
        </authorList>
    </citation>
    <scope>NUCLEOTIDE SEQUENCE</scope>
    <source>
        <strain evidence="1">VKM B-2555</strain>
    </source>
</reference>
<sequence length="231" mass="24352">MASSTTFAHDGRRAAEAYLDAQRHSRLVRRLRVAAPAAAALAVVATSVAALLQPLSGEVHVDTAGIGVGGPTVAMDAPRMRGFNGQNRAYEVSARTARQTIADPNRVGLEQLQAEIELTAGGWARLSSKEGLYEADAQVLNLDQDVHVISDKGDDARLQSARAELKTGRIVSDKPVEISLGGSTLTADRMEVLDSGDRMLFSGRVKMTLKRGAASGEALRGAVDPARAPGQ</sequence>
<keyword evidence="2" id="KW-1185">Reference proteome</keyword>
<dbReference type="EMBL" id="BSFK01000010">
    <property type="protein sequence ID" value="GLK77014.1"/>
    <property type="molecule type" value="Genomic_DNA"/>
</dbReference>